<dbReference type="Proteomes" id="UP000440578">
    <property type="component" value="Unassembled WGS sequence"/>
</dbReference>
<dbReference type="AlphaFoldDB" id="A0A6A4WD04"/>
<keyword evidence="2" id="KW-1185">Reference proteome</keyword>
<proteinExistence type="predicted"/>
<organism evidence="1 2">
    <name type="scientific">Amphibalanus amphitrite</name>
    <name type="common">Striped barnacle</name>
    <name type="synonym">Balanus amphitrite</name>
    <dbReference type="NCBI Taxonomy" id="1232801"/>
    <lineage>
        <taxon>Eukaryota</taxon>
        <taxon>Metazoa</taxon>
        <taxon>Ecdysozoa</taxon>
        <taxon>Arthropoda</taxon>
        <taxon>Crustacea</taxon>
        <taxon>Multicrustacea</taxon>
        <taxon>Cirripedia</taxon>
        <taxon>Thoracica</taxon>
        <taxon>Thoracicalcarea</taxon>
        <taxon>Balanomorpha</taxon>
        <taxon>Balanoidea</taxon>
        <taxon>Balanidae</taxon>
        <taxon>Amphibalaninae</taxon>
        <taxon>Amphibalanus</taxon>
    </lineage>
</organism>
<reference evidence="1 2" key="1">
    <citation type="submission" date="2019-07" db="EMBL/GenBank/DDBJ databases">
        <title>Draft genome assembly of a fouling barnacle, Amphibalanus amphitrite (Darwin, 1854): The first reference genome for Thecostraca.</title>
        <authorList>
            <person name="Kim W."/>
        </authorList>
    </citation>
    <scope>NUCLEOTIDE SEQUENCE [LARGE SCALE GENOMIC DNA]</scope>
    <source>
        <strain evidence="1">SNU_AA5</strain>
        <tissue evidence="1">Soma without cirri and trophi</tissue>
    </source>
</reference>
<name>A0A6A4WD04_AMPAM</name>
<comment type="caution">
    <text evidence="1">The sequence shown here is derived from an EMBL/GenBank/DDBJ whole genome shotgun (WGS) entry which is preliminary data.</text>
</comment>
<dbReference type="OrthoDB" id="6369833at2759"/>
<protein>
    <submittedName>
        <fullName evidence="1">Uncharacterized protein</fullName>
    </submittedName>
</protein>
<dbReference type="EMBL" id="VIIS01001329">
    <property type="protein sequence ID" value="KAF0299821.1"/>
    <property type="molecule type" value="Genomic_DNA"/>
</dbReference>
<gene>
    <name evidence="1" type="ORF">FJT64_027537</name>
</gene>
<evidence type="ECO:0000313" key="1">
    <source>
        <dbReference type="EMBL" id="KAF0299821.1"/>
    </source>
</evidence>
<accession>A0A6A4WD04</accession>
<evidence type="ECO:0000313" key="2">
    <source>
        <dbReference type="Proteomes" id="UP000440578"/>
    </source>
</evidence>
<sequence>MRQCRRLAKLGGVTDDKLCEIVAARCKGLALEVVNAIEDFDGPLSLDKIQKALTARFESGATTAQQAAEALSSLVKGADTAAGYGLKVQQLVRKACPEFFGDDGQVKKICVPAHGAALYRHFLIGISDQKKRLLSRLKANTFEACVSELTREEALPADQASEAVTFAARQVRWSSPDREPGAGRSGGSGCRRDVVGYLQPLDGAGVTESVAFSDEDEHEINAVSSSDNQFLGLSSEEVLDKFNVGRL</sequence>